<evidence type="ECO:0000256" key="2">
    <source>
        <dbReference type="SAM" id="MobiDB-lite"/>
    </source>
</evidence>
<feature type="coiled-coil region" evidence="1">
    <location>
        <begin position="697"/>
        <end position="724"/>
    </location>
</feature>
<dbReference type="HOGENOM" id="CLU_010271_0_0_1"/>
<feature type="region of interest" description="Disordered" evidence="2">
    <location>
        <begin position="83"/>
        <end position="140"/>
    </location>
</feature>
<organism evidence="3 4">
    <name type="scientific">Collybiopsis luxurians FD-317 M1</name>
    <dbReference type="NCBI Taxonomy" id="944289"/>
    <lineage>
        <taxon>Eukaryota</taxon>
        <taxon>Fungi</taxon>
        <taxon>Dikarya</taxon>
        <taxon>Basidiomycota</taxon>
        <taxon>Agaricomycotina</taxon>
        <taxon>Agaricomycetes</taxon>
        <taxon>Agaricomycetidae</taxon>
        <taxon>Agaricales</taxon>
        <taxon>Marasmiineae</taxon>
        <taxon>Omphalotaceae</taxon>
        <taxon>Collybiopsis</taxon>
        <taxon>Collybiopsis luxurians</taxon>
    </lineage>
</organism>
<evidence type="ECO:0000256" key="1">
    <source>
        <dbReference type="SAM" id="Coils"/>
    </source>
</evidence>
<feature type="compositionally biased region" description="Low complexity" evidence="2">
    <location>
        <begin position="197"/>
        <end position="209"/>
    </location>
</feature>
<name>A0A0D0CJS7_9AGAR</name>
<evidence type="ECO:0000313" key="4">
    <source>
        <dbReference type="Proteomes" id="UP000053593"/>
    </source>
</evidence>
<feature type="region of interest" description="Disordered" evidence="2">
    <location>
        <begin position="182"/>
        <end position="211"/>
    </location>
</feature>
<protein>
    <submittedName>
        <fullName evidence="3">Uncharacterized protein</fullName>
    </submittedName>
</protein>
<keyword evidence="1" id="KW-0175">Coiled coil</keyword>
<dbReference type="EMBL" id="KN834765">
    <property type="protein sequence ID" value="KIK63069.1"/>
    <property type="molecule type" value="Genomic_DNA"/>
</dbReference>
<dbReference type="OrthoDB" id="3264780at2759"/>
<feature type="compositionally biased region" description="Pro residues" evidence="2">
    <location>
        <begin position="121"/>
        <end position="139"/>
    </location>
</feature>
<reference evidence="3 4" key="1">
    <citation type="submission" date="2014-04" db="EMBL/GenBank/DDBJ databases">
        <title>Evolutionary Origins and Diversification of the Mycorrhizal Mutualists.</title>
        <authorList>
            <consortium name="DOE Joint Genome Institute"/>
            <consortium name="Mycorrhizal Genomics Consortium"/>
            <person name="Kohler A."/>
            <person name="Kuo A."/>
            <person name="Nagy L.G."/>
            <person name="Floudas D."/>
            <person name="Copeland A."/>
            <person name="Barry K.W."/>
            <person name="Cichocki N."/>
            <person name="Veneault-Fourrey C."/>
            <person name="LaButti K."/>
            <person name="Lindquist E.A."/>
            <person name="Lipzen A."/>
            <person name="Lundell T."/>
            <person name="Morin E."/>
            <person name="Murat C."/>
            <person name="Riley R."/>
            <person name="Ohm R."/>
            <person name="Sun H."/>
            <person name="Tunlid A."/>
            <person name="Henrissat B."/>
            <person name="Grigoriev I.V."/>
            <person name="Hibbett D.S."/>
            <person name="Martin F."/>
        </authorList>
    </citation>
    <scope>NUCLEOTIDE SEQUENCE [LARGE SCALE GENOMIC DNA]</scope>
    <source>
        <strain evidence="3 4">FD-317 M1</strain>
    </source>
</reference>
<proteinExistence type="predicted"/>
<accession>A0A0D0CJS7</accession>
<gene>
    <name evidence="3" type="ORF">GYMLUDRAFT_72304</name>
</gene>
<keyword evidence="4" id="KW-1185">Reference proteome</keyword>
<evidence type="ECO:0000313" key="3">
    <source>
        <dbReference type="EMBL" id="KIK63069.1"/>
    </source>
</evidence>
<feature type="region of interest" description="Disordered" evidence="2">
    <location>
        <begin position="1"/>
        <end position="26"/>
    </location>
</feature>
<feature type="compositionally biased region" description="Low complexity" evidence="2">
    <location>
        <begin position="9"/>
        <end position="26"/>
    </location>
</feature>
<dbReference type="Proteomes" id="UP000053593">
    <property type="component" value="Unassembled WGS sequence"/>
</dbReference>
<dbReference type="AlphaFoldDB" id="A0A0D0CJS7"/>
<feature type="compositionally biased region" description="Low complexity" evidence="2">
    <location>
        <begin position="83"/>
        <end position="106"/>
    </location>
</feature>
<sequence length="743" mass="79995">MEDEDSLFGSPPSSPRIGRSPSPALALPSSESIVDLQNVGTIALPGSHCNSELSINPLAYVPQEVASQPPFRLQPNLNYSAACVSSPRSSVPSTPSSSRASSQAPSNGKRGRRKREHEPIVRPPPPEIPLPDPNAPPPVNWLRSQSALLGHAGLVGGVKPSTLSNRHSRGSTAVNPIVIHDNEAQNRAQDRPSLSGPTPTSSFSLSIPSELPPPSPWEVVQILLRQREIFSVLEDILKLVQGKHLKSMSVQSNQSAFTASTLGPALKRRKLNRVPAGAADWDVPYPFVPGEGPEHYSETWERDRQRQLILQLSSLIKSASRKAALRKYLEQNPHLQVQSAQNRNRSDLPASLRKEMEHAMPKVDGHYRPDTAFYGLPNLSSQDILVDRSNSPTKLDPCTQSSAVLEASPYDELLASLLTVTSSSNEAGSSWSDDTSLLANIGSKESTPELDQGVLDSWISIFQTFEMPALSEGTSTPNANFLEVSSVPDIPMQFHSFDTFSNVQDSQSFAPEFINPSMSAGTDGWIPSEADIIALQSLELDHTIDNSSLTRLNISIPATLSAASNLSALSGTPSLVHSPIPSLASFGDAELLTPELGSPDLFVSTGQTKSATTSLSTEMMADRIGGFDGGTSSEDVPMGLFEGPQGAQSGKMATSAERSIPELGVSGLLNNHPLFQPGTSSVFTPPAVRPFKASDRSSNKAELLERAKERRAQLAEELVKARTQLWETTIEHGVLTRLAKHYT</sequence>